<name>A0A8K1I854_9PEZI</name>
<keyword evidence="2" id="KW-0255">Endonuclease</keyword>
<feature type="transmembrane region" description="Helical" evidence="1">
    <location>
        <begin position="25"/>
        <end position="43"/>
    </location>
</feature>
<reference evidence="2" key="1">
    <citation type="submission" date="2021-01" db="EMBL/GenBank/DDBJ databases">
        <authorList>
            <person name="Sun H.-H."/>
            <person name="Zhang S."/>
            <person name="Zhang Y.-J."/>
        </authorList>
    </citation>
    <scope>NUCLEOTIDE SEQUENCE</scope>
    <source>
        <strain evidence="2">CMM1</strain>
    </source>
</reference>
<feature type="transmembrane region" description="Helical" evidence="1">
    <location>
        <begin position="55"/>
        <end position="74"/>
    </location>
</feature>
<keyword evidence="2" id="KW-0496">Mitochondrion</keyword>
<keyword evidence="1" id="KW-0472">Membrane</keyword>
<geneLocation type="mitochondrion" evidence="2"/>
<dbReference type="GeneID" id="68665175"/>
<sequence>MFTHSAYKIRFCFTDTYKSFNKSKIYWRFIFRWYFMGTVIIIFQLRRGCSKSTYFYLPSLSYLFFFFTINYFIIKKKRERGVRLDEDNLKGTIKEVIHKPFRYTTQSHKRPKKKNKRFYTGRCLFLKLITTGQPGPAKPRG</sequence>
<keyword evidence="1" id="KW-1133">Transmembrane helix</keyword>
<accession>A0A8K1I854</accession>
<keyword evidence="2" id="KW-0378">Hydrolase</keyword>
<dbReference type="GO" id="GO:0004519">
    <property type="term" value="F:endonuclease activity"/>
    <property type="evidence" value="ECO:0007669"/>
    <property type="project" value="UniProtKB-KW"/>
</dbReference>
<dbReference type="RefSeq" id="YP_010218652.1">
    <property type="nucleotide sequence ID" value="NC_058917.1"/>
</dbReference>
<keyword evidence="1" id="KW-0812">Transmembrane</keyword>
<evidence type="ECO:0000256" key="1">
    <source>
        <dbReference type="SAM" id="Phobius"/>
    </source>
</evidence>
<dbReference type="AlphaFoldDB" id="A0A8K1I854"/>
<proteinExistence type="predicted"/>
<keyword evidence="2" id="KW-0540">Nuclease</keyword>
<dbReference type="EMBL" id="MW538937">
    <property type="protein sequence ID" value="UBU98515.1"/>
    <property type="molecule type" value="Genomic_DNA"/>
</dbReference>
<organism evidence="2">
    <name type="scientific">Morchella brunnea</name>
    <dbReference type="NCBI Taxonomy" id="1174671"/>
    <lineage>
        <taxon>Eukaryota</taxon>
        <taxon>Fungi</taxon>
        <taxon>Dikarya</taxon>
        <taxon>Ascomycota</taxon>
        <taxon>Pezizomycotina</taxon>
        <taxon>Pezizomycetes</taxon>
        <taxon>Pezizales</taxon>
        <taxon>Morchellaceae</taxon>
        <taxon>Morchella</taxon>
    </lineage>
</organism>
<gene>
    <name evidence="2" type="primary">orf141A</name>
</gene>
<protein>
    <submittedName>
        <fullName evidence="2">LAGLIDADG endonuclease</fullName>
    </submittedName>
</protein>
<evidence type="ECO:0000313" key="2">
    <source>
        <dbReference type="EMBL" id="UBU98515.1"/>
    </source>
</evidence>